<name>A0ABY9V6E7_9ACTN</name>
<feature type="region of interest" description="Disordered" evidence="1">
    <location>
        <begin position="40"/>
        <end position="65"/>
    </location>
</feature>
<sequence length="65" mass="6854">MVGERDLRVTDHDPAAADALVEADAVFVVDLLVGPGGLVDPRRPGAVVSDTTTNPRTPMPGLLRY</sequence>
<evidence type="ECO:0000313" key="2">
    <source>
        <dbReference type="EMBL" id="WNF00359.1"/>
    </source>
</evidence>
<accession>A0ABY9V6E7</accession>
<protein>
    <recommendedName>
        <fullName evidence="4">Alanine dehydrogenase/pyridine nucleotide transhydrogenase NAD(H)-binding domain-containing protein</fullName>
    </recommendedName>
</protein>
<evidence type="ECO:0008006" key="4">
    <source>
        <dbReference type="Google" id="ProtNLM"/>
    </source>
</evidence>
<evidence type="ECO:0000256" key="1">
    <source>
        <dbReference type="SAM" id="MobiDB-lite"/>
    </source>
</evidence>
<evidence type="ECO:0000313" key="3">
    <source>
        <dbReference type="Proteomes" id="UP001305606"/>
    </source>
</evidence>
<keyword evidence="3" id="KW-1185">Reference proteome</keyword>
<dbReference type="Proteomes" id="UP001305606">
    <property type="component" value="Chromosome"/>
</dbReference>
<organism evidence="2 3">
    <name type="scientific">Streptomyces luomodiensis</name>
    <dbReference type="NCBI Taxonomy" id="3026192"/>
    <lineage>
        <taxon>Bacteria</taxon>
        <taxon>Bacillati</taxon>
        <taxon>Actinomycetota</taxon>
        <taxon>Actinomycetes</taxon>
        <taxon>Kitasatosporales</taxon>
        <taxon>Streptomycetaceae</taxon>
        <taxon>Streptomyces</taxon>
    </lineage>
</organism>
<proteinExistence type="predicted"/>
<gene>
    <name evidence="2" type="ORF">PS467_36075</name>
</gene>
<reference evidence="2 3" key="1">
    <citation type="submission" date="2023-02" db="EMBL/GenBank/DDBJ databases">
        <title>Streptomyces sp. SCA4-21 with antifungal activity against Fusarium oxysporum f. sp. cubense, Streptomyces sp. SCA2-17 with antifungal activity against Fusarium oxysporum f. sp. cubense.</title>
        <authorList>
            <person name="Qi D."/>
        </authorList>
    </citation>
    <scope>NUCLEOTIDE SEQUENCE [LARGE SCALE GENOMIC DNA]</scope>
    <source>
        <strain evidence="2 3">SCA4-21</strain>
    </source>
</reference>
<dbReference type="EMBL" id="CP117522">
    <property type="protein sequence ID" value="WNF00359.1"/>
    <property type="molecule type" value="Genomic_DNA"/>
</dbReference>
<dbReference type="RefSeq" id="WP_311038753.1">
    <property type="nucleotide sequence ID" value="NZ_CP117522.1"/>
</dbReference>